<feature type="compositionally biased region" description="Basic and acidic residues" evidence="1">
    <location>
        <begin position="131"/>
        <end position="141"/>
    </location>
</feature>
<feature type="region of interest" description="Disordered" evidence="1">
    <location>
        <begin position="1"/>
        <end position="154"/>
    </location>
</feature>
<organism evidence="2">
    <name type="scientific">uncultured Phycisphaerae bacterium</name>
    <dbReference type="NCBI Taxonomy" id="904963"/>
    <lineage>
        <taxon>Bacteria</taxon>
        <taxon>Pseudomonadati</taxon>
        <taxon>Planctomycetota</taxon>
        <taxon>Phycisphaerae</taxon>
        <taxon>environmental samples</taxon>
    </lineage>
</organism>
<feature type="non-terminal residue" evidence="2">
    <location>
        <position position="1"/>
    </location>
</feature>
<feature type="non-terminal residue" evidence="2">
    <location>
        <position position="173"/>
    </location>
</feature>
<dbReference type="AlphaFoldDB" id="A0A6J4PJ69"/>
<sequence>VEHHPERRARRTRGPAPRSQARPARLPRHPRLLRTCEGAAPVPAPDVRRERRRDDRPRVRRGDPGGAVHVLRVRPDARPRPPDHPEAPGPGRGDDLEVPAGEPGRGLAAQPTFARPPGLGRPGVEGLSGRGARDRADDQVRGRQPGQGALAAAELGVRRPVRRLAPSQAARSL</sequence>
<dbReference type="EMBL" id="CADCUQ010000570">
    <property type="protein sequence ID" value="CAA9415016.1"/>
    <property type="molecule type" value="Genomic_DNA"/>
</dbReference>
<evidence type="ECO:0000256" key="1">
    <source>
        <dbReference type="SAM" id="MobiDB-lite"/>
    </source>
</evidence>
<name>A0A6J4PJ69_9BACT</name>
<gene>
    <name evidence="2" type="ORF">AVDCRST_MAG64-2545</name>
</gene>
<feature type="compositionally biased region" description="Basic residues" evidence="1">
    <location>
        <begin position="1"/>
        <end position="13"/>
    </location>
</feature>
<evidence type="ECO:0000313" key="2">
    <source>
        <dbReference type="EMBL" id="CAA9415016.1"/>
    </source>
</evidence>
<proteinExistence type="predicted"/>
<reference evidence="2" key="1">
    <citation type="submission" date="2020-02" db="EMBL/GenBank/DDBJ databases">
        <authorList>
            <person name="Meier V. D."/>
        </authorList>
    </citation>
    <scope>NUCLEOTIDE SEQUENCE</scope>
    <source>
        <strain evidence="2">AVDCRST_MAG64</strain>
    </source>
</reference>
<feature type="compositionally biased region" description="Basic and acidic residues" evidence="1">
    <location>
        <begin position="46"/>
        <end position="63"/>
    </location>
</feature>
<feature type="compositionally biased region" description="Basic and acidic residues" evidence="1">
    <location>
        <begin position="73"/>
        <end position="86"/>
    </location>
</feature>
<accession>A0A6J4PJ69</accession>
<feature type="compositionally biased region" description="Gly residues" evidence="1">
    <location>
        <begin position="120"/>
        <end position="129"/>
    </location>
</feature>
<protein>
    <submittedName>
        <fullName evidence="2">Uncharacterized protein</fullName>
    </submittedName>
</protein>
<feature type="compositionally biased region" description="Low complexity" evidence="1">
    <location>
        <begin position="14"/>
        <end position="24"/>
    </location>
</feature>